<keyword evidence="2" id="KW-0732">Signal</keyword>
<evidence type="ECO:0000256" key="1">
    <source>
        <dbReference type="SAM" id="MobiDB-lite"/>
    </source>
</evidence>
<dbReference type="EMBL" id="SJPI01000001">
    <property type="protein sequence ID" value="TWT53871.1"/>
    <property type="molecule type" value="Genomic_DNA"/>
</dbReference>
<evidence type="ECO:0000256" key="2">
    <source>
        <dbReference type="SAM" id="SignalP"/>
    </source>
</evidence>
<dbReference type="RefSeq" id="WP_146514008.1">
    <property type="nucleotide sequence ID" value="NZ_SJPI01000001.1"/>
</dbReference>
<accession>A0A5C5WUU6</accession>
<dbReference type="Proteomes" id="UP000316598">
    <property type="component" value="Unassembled WGS sequence"/>
</dbReference>
<feature type="chain" id="PRO_5022763297" description="DUF4384 domain-containing protein" evidence="2">
    <location>
        <begin position="21"/>
        <end position="375"/>
    </location>
</feature>
<gene>
    <name evidence="3" type="ORF">Pla22_15050</name>
</gene>
<keyword evidence="4" id="KW-1185">Reference proteome</keyword>
<comment type="caution">
    <text evidence="3">The sequence shown here is derived from an EMBL/GenBank/DDBJ whole genome shotgun (WGS) entry which is preliminary data.</text>
</comment>
<protein>
    <recommendedName>
        <fullName evidence="5">DUF4384 domain-containing protein</fullName>
    </recommendedName>
</protein>
<name>A0A5C5WUU6_9BACT</name>
<evidence type="ECO:0000313" key="4">
    <source>
        <dbReference type="Proteomes" id="UP000316598"/>
    </source>
</evidence>
<feature type="region of interest" description="Disordered" evidence="1">
    <location>
        <begin position="340"/>
        <end position="375"/>
    </location>
</feature>
<reference evidence="3 4" key="1">
    <citation type="submission" date="2019-02" db="EMBL/GenBank/DDBJ databases">
        <title>Deep-cultivation of Planctomycetes and their phenomic and genomic characterization uncovers novel biology.</title>
        <authorList>
            <person name="Wiegand S."/>
            <person name="Jogler M."/>
            <person name="Boedeker C."/>
            <person name="Pinto D."/>
            <person name="Vollmers J."/>
            <person name="Rivas-Marin E."/>
            <person name="Kohn T."/>
            <person name="Peeters S.H."/>
            <person name="Heuer A."/>
            <person name="Rast P."/>
            <person name="Oberbeckmann S."/>
            <person name="Bunk B."/>
            <person name="Jeske O."/>
            <person name="Meyerdierks A."/>
            <person name="Storesund J.E."/>
            <person name="Kallscheuer N."/>
            <person name="Luecker S."/>
            <person name="Lage O.M."/>
            <person name="Pohl T."/>
            <person name="Merkel B.J."/>
            <person name="Hornburger P."/>
            <person name="Mueller R.-W."/>
            <person name="Bruemmer F."/>
            <person name="Labrenz M."/>
            <person name="Spormann A.M."/>
            <person name="Op Den Camp H."/>
            <person name="Overmann J."/>
            <person name="Amann R."/>
            <person name="Jetten M.S.M."/>
            <person name="Mascher T."/>
            <person name="Medema M.H."/>
            <person name="Devos D.P."/>
            <person name="Kaster A.-K."/>
            <person name="Ovreas L."/>
            <person name="Rohde M."/>
            <person name="Galperin M.Y."/>
            <person name="Jogler C."/>
        </authorList>
    </citation>
    <scope>NUCLEOTIDE SEQUENCE [LARGE SCALE GENOMIC DNA]</scope>
    <source>
        <strain evidence="3 4">Pla22</strain>
    </source>
</reference>
<feature type="compositionally biased region" description="Polar residues" evidence="1">
    <location>
        <begin position="340"/>
        <end position="349"/>
    </location>
</feature>
<dbReference type="OrthoDB" id="241339at2"/>
<feature type="compositionally biased region" description="Basic and acidic residues" evidence="1">
    <location>
        <begin position="366"/>
        <end position="375"/>
    </location>
</feature>
<sequence length="375" mass="40790" precursor="true">MRLTKLMPGKTFACTLLVLAATSMTEMPSRVHAQTFDFVDASGVPTAKIELGRGRLIVYEHTGERIYFSRDSRYDSVGGGYLGYYNPDLNRVMRFPRSGVGPLQVADFDDPFPRYTTTIRSLRRARPGKGGIAIPRPGFVPAPSLGASAPGWGGPFYPPTFGVYPGLDPYGAAFPPSNGLGYGPIARPPQSVVLDSKIVSGPPLSPARVSFVNDGPRPVEVAIVDRKEPSKQRAFLLAPRQSQQVTLERDPTQTRIQNVRVVTLDGDAITKEITSELSPSDRYEVVVREQQIQSIAIDRTPGGNNAIEDINFSGKGLGRFLLPPGDELQSGTIQVYSAAKSQGNANTVSPILAEEDYRDQSSPLERVLRDAQRSD</sequence>
<evidence type="ECO:0008006" key="5">
    <source>
        <dbReference type="Google" id="ProtNLM"/>
    </source>
</evidence>
<organism evidence="3 4">
    <name type="scientific">Rubripirellula amarantea</name>
    <dbReference type="NCBI Taxonomy" id="2527999"/>
    <lineage>
        <taxon>Bacteria</taxon>
        <taxon>Pseudomonadati</taxon>
        <taxon>Planctomycetota</taxon>
        <taxon>Planctomycetia</taxon>
        <taxon>Pirellulales</taxon>
        <taxon>Pirellulaceae</taxon>
        <taxon>Rubripirellula</taxon>
    </lineage>
</organism>
<evidence type="ECO:0000313" key="3">
    <source>
        <dbReference type="EMBL" id="TWT53871.1"/>
    </source>
</evidence>
<dbReference type="AlphaFoldDB" id="A0A5C5WUU6"/>
<feature type="signal peptide" evidence="2">
    <location>
        <begin position="1"/>
        <end position="20"/>
    </location>
</feature>
<proteinExistence type="predicted"/>